<gene>
    <name evidence="1" type="ORF">PAL_GLEAN10010826</name>
</gene>
<organism evidence="1 2">
    <name type="scientific">Pteropus alecto</name>
    <name type="common">Black flying fox</name>
    <dbReference type="NCBI Taxonomy" id="9402"/>
    <lineage>
        <taxon>Eukaryota</taxon>
        <taxon>Metazoa</taxon>
        <taxon>Chordata</taxon>
        <taxon>Craniata</taxon>
        <taxon>Vertebrata</taxon>
        <taxon>Euteleostomi</taxon>
        <taxon>Mammalia</taxon>
        <taxon>Eutheria</taxon>
        <taxon>Laurasiatheria</taxon>
        <taxon>Chiroptera</taxon>
        <taxon>Yinpterochiroptera</taxon>
        <taxon>Pteropodoidea</taxon>
        <taxon>Pteropodidae</taxon>
        <taxon>Pteropodinae</taxon>
        <taxon>Pteropus</taxon>
    </lineage>
</organism>
<accession>L5KWK5</accession>
<name>L5KWK5_PTEAL</name>
<evidence type="ECO:0000313" key="2">
    <source>
        <dbReference type="Proteomes" id="UP000010552"/>
    </source>
</evidence>
<proteinExistence type="predicted"/>
<dbReference type="Proteomes" id="UP000010552">
    <property type="component" value="Unassembled WGS sequence"/>
</dbReference>
<evidence type="ECO:0000313" key="1">
    <source>
        <dbReference type="EMBL" id="ELK15565.1"/>
    </source>
</evidence>
<reference evidence="2" key="1">
    <citation type="journal article" date="2013" name="Science">
        <title>Comparative analysis of bat genomes provides insight into the evolution of flight and immunity.</title>
        <authorList>
            <person name="Zhang G."/>
            <person name="Cowled C."/>
            <person name="Shi Z."/>
            <person name="Huang Z."/>
            <person name="Bishop-Lilly K.A."/>
            <person name="Fang X."/>
            <person name="Wynne J.W."/>
            <person name="Xiong Z."/>
            <person name="Baker M.L."/>
            <person name="Zhao W."/>
            <person name="Tachedjian M."/>
            <person name="Zhu Y."/>
            <person name="Zhou P."/>
            <person name="Jiang X."/>
            <person name="Ng J."/>
            <person name="Yang L."/>
            <person name="Wu L."/>
            <person name="Xiao J."/>
            <person name="Feng Y."/>
            <person name="Chen Y."/>
            <person name="Sun X."/>
            <person name="Zhang Y."/>
            <person name="Marsh G.A."/>
            <person name="Crameri G."/>
            <person name="Broder C.C."/>
            <person name="Frey K.G."/>
            <person name="Wang L.F."/>
            <person name="Wang J."/>
        </authorList>
    </citation>
    <scope>NUCLEOTIDE SEQUENCE [LARGE SCALE GENOMIC DNA]</scope>
</reference>
<dbReference type="EMBL" id="KB030536">
    <property type="protein sequence ID" value="ELK15565.1"/>
    <property type="molecule type" value="Genomic_DNA"/>
</dbReference>
<dbReference type="InParanoid" id="L5KWK5"/>
<protein>
    <submittedName>
        <fullName evidence="1">Uncharacterized protein</fullName>
    </submittedName>
</protein>
<dbReference type="AlphaFoldDB" id="L5KWK5"/>
<keyword evidence="2" id="KW-1185">Reference proteome</keyword>
<sequence length="76" mass="8386">MTMPALPPVKTLLPTLRPVTEWSDLLAEGQGAEPQKELRGYQKYIEASMALQNMLVVGSSKCSILRLKTQPTESGR</sequence>